<comment type="subunit">
    <text evidence="7">The basal body constitutes a major portion of the flagellar organelle and consists of four rings (L,P,S, and M) mounted on a central rod.</text>
</comment>
<dbReference type="PRINTS" id="PR01008">
    <property type="entry name" value="FLGLRINGFLGH"/>
</dbReference>
<feature type="chain" id="PRO_5028856085" description="Flagellar L-ring protein" evidence="8">
    <location>
        <begin position="25"/>
        <end position="253"/>
    </location>
</feature>
<dbReference type="GO" id="GO:0009279">
    <property type="term" value="C:cell outer membrane"/>
    <property type="evidence" value="ECO:0007669"/>
    <property type="project" value="UniProtKB-SubCell"/>
</dbReference>
<dbReference type="AlphaFoldDB" id="A0A7C9UVF7"/>
<gene>
    <name evidence="7" type="primary">flgH</name>
    <name evidence="9" type="ORF">G4223_14830</name>
</gene>
<dbReference type="GO" id="GO:0009427">
    <property type="term" value="C:bacterial-type flagellum basal body, distal rod, L ring"/>
    <property type="evidence" value="ECO:0007669"/>
    <property type="project" value="InterPro"/>
</dbReference>
<keyword evidence="6 7" id="KW-0998">Cell outer membrane</keyword>
<dbReference type="HAMAP" id="MF_00415">
    <property type="entry name" value="FlgH"/>
    <property type="match status" value="1"/>
</dbReference>
<keyword evidence="9" id="KW-0966">Cell projection</keyword>
<name>A0A7C9UVF7_9PROT</name>
<keyword evidence="7" id="KW-0449">Lipoprotein</keyword>
<evidence type="ECO:0000256" key="6">
    <source>
        <dbReference type="ARBA" id="ARBA00023237"/>
    </source>
</evidence>
<keyword evidence="9" id="KW-0282">Flagellum</keyword>
<sequence length="253" mass="26993">MTSRPLNFALKAAALMTAMASLSACNALTRLSEVGSGPEVSAIQNPTQRANYQPVTMPMPQPVAPPPNANSLWRPGSRAFFKDQRAKEVGDILTVAVSINDSASFETSLARTRDSSEAAGITGLFGFENSLDKFLPDSVDPANLVGTTGASTNSNSGKTGRTESMTVNMAAIITQVLPNGNLVISGKQEIRVNYELRELSVQGIIRPEDISSSNSVTYDKIAEARIHYGGRGVASDVTQPRYGQQLMDVILPF</sequence>
<keyword evidence="5 7" id="KW-0975">Bacterial flagellum</keyword>
<evidence type="ECO:0000256" key="2">
    <source>
        <dbReference type="ARBA" id="ARBA00006929"/>
    </source>
</evidence>
<keyword evidence="3 7" id="KW-0732">Signal</keyword>
<keyword evidence="4 7" id="KW-0472">Membrane</keyword>
<dbReference type="RefSeq" id="WP_163681369.1">
    <property type="nucleotide sequence ID" value="NZ_JAAIYP010000039.1"/>
</dbReference>
<protein>
    <recommendedName>
        <fullName evidence="7">Flagellar L-ring protein</fullName>
    </recommendedName>
    <alternativeName>
        <fullName evidence="7">Basal body L-ring protein</fullName>
    </alternativeName>
</protein>
<feature type="signal peptide" evidence="8">
    <location>
        <begin position="1"/>
        <end position="24"/>
    </location>
</feature>
<dbReference type="InterPro" id="IPR000527">
    <property type="entry name" value="Flag_Lring"/>
</dbReference>
<dbReference type="GO" id="GO:0071973">
    <property type="term" value="P:bacterial-type flagellum-dependent cell motility"/>
    <property type="evidence" value="ECO:0007669"/>
    <property type="project" value="InterPro"/>
</dbReference>
<evidence type="ECO:0000313" key="9">
    <source>
        <dbReference type="EMBL" id="NFV81388.1"/>
    </source>
</evidence>
<evidence type="ECO:0000256" key="5">
    <source>
        <dbReference type="ARBA" id="ARBA00023143"/>
    </source>
</evidence>
<dbReference type="PANTHER" id="PTHR34933:SF1">
    <property type="entry name" value="FLAGELLAR L-RING PROTEIN"/>
    <property type="match status" value="1"/>
</dbReference>
<evidence type="ECO:0000313" key="10">
    <source>
        <dbReference type="Proteomes" id="UP000480684"/>
    </source>
</evidence>
<reference evidence="9 10" key="1">
    <citation type="submission" date="2020-02" db="EMBL/GenBank/DDBJ databases">
        <authorList>
            <person name="Dziuba M."/>
            <person name="Kuznetsov B."/>
            <person name="Mardanov A."/>
            <person name="Ravin N."/>
            <person name="Grouzdev D."/>
        </authorList>
    </citation>
    <scope>NUCLEOTIDE SEQUENCE [LARGE SCALE GENOMIC DNA]</scope>
    <source>
        <strain evidence="9 10">SpK</strain>
    </source>
</reference>
<organism evidence="9 10">
    <name type="scientific">Magnetospirillum aberrantis SpK</name>
    <dbReference type="NCBI Taxonomy" id="908842"/>
    <lineage>
        <taxon>Bacteria</taxon>
        <taxon>Pseudomonadati</taxon>
        <taxon>Pseudomonadota</taxon>
        <taxon>Alphaproteobacteria</taxon>
        <taxon>Rhodospirillales</taxon>
        <taxon>Rhodospirillaceae</taxon>
        <taxon>Magnetospirillum</taxon>
    </lineage>
</organism>
<evidence type="ECO:0000256" key="3">
    <source>
        <dbReference type="ARBA" id="ARBA00022729"/>
    </source>
</evidence>
<comment type="similarity">
    <text evidence="2 7">Belongs to the FlgH family.</text>
</comment>
<dbReference type="Proteomes" id="UP000480684">
    <property type="component" value="Unassembled WGS sequence"/>
</dbReference>
<comment type="function">
    <text evidence="1 7">Assembles around the rod to form the L-ring and probably protects the motor/basal body from shearing forces during rotation.</text>
</comment>
<keyword evidence="9" id="KW-0969">Cilium</keyword>
<evidence type="ECO:0000256" key="1">
    <source>
        <dbReference type="ARBA" id="ARBA00002591"/>
    </source>
</evidence>
<dbReference type="NCBIfam" id="NF001305">
    <property type="entry name" value="PRK00249.1-5"/>
    <property type="match status" value="1"/>
</dbReference>
<comment type="subcellular location">
    <subcellularLocation>
        <location evidence="7">Cell outer membrane</location>
        <topology evidence="7">Lipid-anchor</topology>
    </subcellularLocation>
    <subcellularLocation>
        <location evidence="7">Bacterial flagellum basal body</location>
    </subcellularLocation>
</comment>
<evidence type="ECO:0000256" key="4">
    <source>
        <dbReference type="ARBA" id="ARBA00023136"/>
    </source>
</evidence>
<dbReference type="PROSITE" id="PS51257">
    <property type="entry name" value="PROKAR_LIPOPROTEIN"/>
    <property type="match status" value="1"/>
</dbReference>
<evidence type="ECO:0000256" key="7">
    <source>
        <dbReference type="HAMAP-Rule" id="MF_00415"/>
    </source>
</evidence>
<keyword evidence="10" id="KW-1185">Reference proteome</keyword>
<proteinExistence type="inferred from homology"/>
<comment type="caution">
    <text evidence="9">The sequence shown here is derived from an EMBL/GenBank/DDBJ whole genome shotgun (WGS) entry which is preliminary data.</text>
</comment>
<evidence type="ECO:0000256" key="8">
    <source>
        <dbReference type="SAM" id="SignalP"/>
    </source>
</evidence>
<dbReference type="Pfam" id="PF02107">
    <property type="entry name" value="FlgH"/>
    <property type="match status" value="1"/>
</dbReference>
<dbReference type="PANTHER" id="PTHR34933">
    <property type="entry name" value="FLAGELLAR L-RING PROTEIN"/>
    <property type="match status" value="1"/>
</dbReference>
<dbReference type="EMBL" id="JAAIYP010000039">
    <property type="protein sequence ID" value="NFV81388.1"/>
    <property type="molecule type" value="Genomic_DNA"/>
</dbReference>
<accession>A0A7C9UVF7</accession>
<dbReference type="GO" id="GO:0003774">
    <property type="term" value="F:cytoskeletal motor activity"/>
    <property type="evidence" value="ECO:0007669"/>
    <property type="project" value="InterPro"/>
</dbReference>